<dbReference type="STRING" id="587909.SAMN05421810_10156"/>
<reference evidence="3" key="1">
    <citation type="submission" date="2016-10" db="EMBL/GenBank/DDBJ databases">
        <authorList>
            <person name="Varghese N."/>
            <person name="Submissions S."/>
        </authorList>
    </citation>
    <scope>NUCLEOTIDE SEQUENCE [LARGE SCALE GENOMIC DNA]</scope>
    <source>
        <strain evidence="3">CGMCC 4.5579</strain>
    </source>
</reference>
<sequence>MPTELDVIIRRLGLRLELTRRMQKRSRQEVAEHLGVNKQTLGNYAHGRSSMTIPRLIVLCRLLKLEPGRTLQEACMDPPLPTKARIRTVKDPTADHLIDPCGV</sequence>
<dbReference type="RefSeq" id="WP_092526109.1">
    <property type="nucleotide sequence ID" value="NZ_FOWW01000001.1"/>
</dbReference>
<dbReference type="InterPro" id="IPR001387">
    <property type="entry name" value="Cro/C1-type_HTH"/>
</dbReference>
<dbReference type="PROSITE" id="PS50943">
    <property type="entry name" value="HTH_CROC1"/>
    <property type="match status" value="1"/>
</dbReference>
<dbReference type="Pfam" id="PF13560">
    <property type="entry name" value="HTH_31"/>
    <property type="match status" value="1"/>
</dbReference>
<feature type="domain" description="HTH cro/C1-type" evidence="1">
    <location>
        <begin position="16"/>
        <end position="71"/>
    </location>
</feature>
<keyword evidence="3" id="KW-1185">Reference proteome</keyword>
<dbReference type="GO" id="GO:0003677">
    <property type="term" value="F:DNA binding"/>
    <property type="evidence" value="ECO:0007669"/>
    <property type="project" value="InterPro"/>
</dbReference>
<evidence type="ECO:0000259" key="1">
    <source>
        <dbReference type="PROSITE" id="PS50943"/>
    </source>
</evidence>
<dbReference type="InterPro" id="IPR010982">
    <property type="entry name" value="Lambda_DNA-bd_dom_sf"/>
</dbReference>
<dbReference type="SMART" id="SM00530">
    <property type="entry name" value="HTH_XRE"/>
    <property type="match status" value="1"/>
</dbReference>
<evidence type="ECO:0000313" key="3">
    <source>
        <dbReference type="Proteomes" id="UP000198727"/>
    </source>
</evidence>
<dbReference type="AlphaFoldDB" id="A0A1I5K9N4"/>
<organism evidence="2 3">
    <name type="scientific">Amycolatopsis arida</name>
    <dbReference type="NCBI Taxonomy" id="587909"/>
    <lineage>
        <taxon>Bacteria</taxon>
        <taxon>Bacillati</taxon>
        <taxon>Actinomycetota</taxon>
        <taxon>Actinomycetes</taxon>
        <taxon>Pseudonocardiales</taxon>
        <taxon>Pseudonocardiaceae</taxon>
        <taxon>Amycolatopsis</taxon>
    </lineage>
</organism>
<evidence type="ECO:0000313" key="2">
    <source>
        <dbReference type="EMBL" id="SFO81774.1"/>
    </source>
</evidence>
<dbReference type="OrthoDB" id="1863057at2"/>
<dbReference type="Gene3D" id="1.10.260.40">
    <property type="entry name" value="lambda repressor-like DNA-binding domains"/>
    <property type="match status" value="1"/>
</dbReference>
<dbReference type="CDD" id="cd00093">
    <property type="entry name" value="HTH_XRE"/>
    <property type="match status" value="1"/>
</dbReference>
<protein>
    <submittedName>
        <fullName evidence="2">Helix-turn-helix domain-containing protein</fullName>
    </submittedName>
</protein>
<name>A0A1I5K9N4_9PSEU</name>
<dbReference type="EMBL" id="FOWW01000001">
    <property type="protein sequence ID" value="SFO81774.1"/>
    <property type="molecule type" value="Genomic_DNA"/>
</dbReference>
<dbReference type="Proteomes" id="UP000198727">
    <property type="component" value="Unassembled WGS sequence"/>
</dbReference>
<proteinExistence type="predicted"/>
<gene>
    <name evidence="2" type="ORF">SAMN05421810_10156</name>
</gene>
<accession>A0A1I5K9N4</accession>
<dbReference type="SUPFAM" id="SSF47413">
    <property type="entry name" value="lambda repressor-like DNA-binding domains"/>
    <property type="match status" value="1"/>
</dbReference>